<gene>
    <name evidence="8" type="ORF">BJ322DRAFT_1037549</name>
</gene>
<evidence type="ECO:0000256" key="1">
    <source>
        <dbReference type="ARBA" id="ARBA00001913"/>
    </source>
</evidence>
<dbReference type="GO" id="GO:0005509">
    <property type="term" value="F:calcium ion binding"/>
    <property type="evidence" value="ECO:0007669"/>
    <property type="project" value="InterPro"/>
</dbReference>
<reference evidence="8" key="1">
    <citation type="journal article" date="2020" name="Nat. Commun.">
        <title>Large-scale genome sequencing of mycorrhizal fungi provides insights into the early evolution of symbiotic traits.</title>
        <authorList>
            <person name="Miyauchi S."/>
            <person name="Kiss E."/>
            <person name="Kuo A."/>
            <person name="Drula E."/>
            <person name="Kohler A."/>
            <person name="Sanchez-Garcia M."/>
            <person name="Morin E."/>
            <person name="Andreopoulos B."/>
            <person name="Barry K.W."/>
            <person name="Bonito G."/>
            <person name="Buee M."/>
            <person name="Carver A."/>
            <person name="Chen C."/>
            <person name="Cichocki N."/>
            <person name="Clum A."/>
            <person name="Culley D."/>
            <person name="Crous P.W."/>
            <person name="Fauchery L."/>
            <person name="Girlanda M."/>
            <person name="Hayes R.D."/>
            <person name="Keri Z."/>
            <person name="LaButti K."/>
            <person name="Lipzen A."/>
            <person name="Lombard V."/>
            <person name="Magnuson J."/>
            <person name="Maillard F."/>
            <person name="Murat C."/>
            <person name="Nolan M."/>
            <person name="Ohm R.A."/>
            <person name="Pangilinan J."/>
            <person name="Pereira M.F."/>
            <person name="Perotto S."/>
            <person name="Peter M."/>
            <person name="Pfister S."/>
            <person name="Riley R."/>
            <person name="Sitrit Y."/>
            <person name="Stielow J.B."/>
            <person name="Szollosi G."/>
            <person name="Zifcakova L."/>
            <person name="Stursova M."/>
            <person name="Spatafora J.W."/>
            <person name="Tedersoo L."/>
            <person name="Vaario L.M."/>
            <person name="Yamada A."/>
            <person name="Yan M."/>
            <person name="Wang P."/>
            <person name="Xu J."/>
            <person name="Bruns T."/>
            <person name="Baldrian P."/>
            <person name="Vilgalys R."/>
            <person name="Dunand C."/>
            <person name="Henrissat B."/>
            <person name="Grigoriev I.V."/>
            <person name="Hibbett D."/>
            <person name="Nagy L.G."/>
            <person name="Martin F.M."/>
        </authorList>
    </citation>
    <scope>NUCLEOTIDE SEQUENCE</scope>
    <source>
        <strain evidence="8">UH-Tt-Lm1</strain>
    </source>
</reference>
<dbReference type="InterPro" id="IPR013776">
    <property type="entry name" value="A-amylase_thermo"/>
</dbReference>
<dbReference type="NCBIfam" id="NF006969">
    <property type="entry name" value="PRK09441.1-2"/>
    <property type="match status" value="1"/>
</dbReference>
<dbReference type="AlphaFoldDB" id="A0A9P6HNX1"/>
<evidence type="ECO:0000256" key="2">
    <source>
        <dbReference type="ARBA" id="ARBA00008061"/>
    </source>
</evidence>
<comment type="cofactor">
    <cofactor evidence="1">
        <name>Ca(2+)</name>
        <dbReference type="ChEBI" id="CHEBI:29108"/>
    </cofactor>
</comment>
<dbReference type="SUPFAM" id="SSF51445">
    <property type="entry name" value="(Trans)glycosidases"/>
    <property type="match status" value="1"/>
</dbReference>
<dbReference type="SUPFAM" id="SSF51011">
    <property type="entry name" value="Glycosyl hydrolase domain"/>
    <property type="match status" value="1"/>
</dbReference>
<feature type="domain" description="Glycosyl hydrolase family 13 catalytic" evidence="7">
    <location>
        <begin position="37"/>
        <end position="421"/>
    </location>
</feature>
<comment type="caution">
    <text evidence="8">The sequence shown here is derived from an EMBL/GenBank/DDBJ whole genome shotgun (WGS) entry which is preliminary data.</text>
</comment>
<name>A0A9P6HNX1_9AGAM</name>
<dbReference type="GO" id="GO:0004553">
    <property type="term" value="F:hydrolase activity, hydrolyzing O-glycosyl compounds"/>
    <property type="evidence" value="ECO:0007669"/>
    <property type="project" value="InterPro"/>
</dbReference>
<keyword evidence="3" id="KW-0479">Metal-binding</keyword>
<dbReference type="InterPro" id="IPR013780">
    <property type="entry name" value="Glyco_hydro_b"/>
</dbReference>
<dbReference type="Gene3D" id="2.60.40.1180">
    <property type="entry name" value="Golgi alpha-mannosidase II"/>
    <property type="match status" value="1"/>
</dbReference>
<evidence type="ECO:0000256" key="3">
    <source>
        <dbReference type="ARBA" id="ARBA00022723"/>
    </source>
</evidence>
<dbReference type="Pfam" id="PF00128">
    <property type="entry name" value="Alpha-amylase"/>
    <property type="match status" value="1"/>
</dbReference>
<organism evidence="8 9">
    <name type="scientific">Thelephora terrestris</name>
    <dbReference type="NCBI Taxonomy" id="56493"/>
    <lineage>
        <taxon>Eukaryota</taxon>
        <taxon>Fungi</taxon>
        <taxon>Dikarya</taxon>
        <taxon>Basidiomycota</taxon>
        <taxon>Agaricomycotina</taxon>
        <taxon>Agaricomycetes</taxon>
        <taxon>Thelephorales</taxon>
        <taxon>Thelephoraceae</taxon>
        <taxon>Thelephora</taxon>
    </lineage>
</organism>
<dbReference type="SMART" id="SM00642">
    <property type="entry name" value="Aamy"/>
    <property type="match status" value="1"/>
</dbReference>
<dbReference type="PANTHER" id="PTHR43447">
    <property type="entry name" value="ALPHA-AMYLASE"/>
    <property type="match status" value="1"/>
</dbReference>
<keyword evidence="6" id="KW-0326">Glycosidase</keyword>
<dbReference type="Proteomes" id="UP000736335">
    <property type="component" value="Unassembled WGS sequence"/>
</dbReference>
<evidence type="ECO:0000256" key="5">
    <source>
        <dbReference type="ARBA" id="ARBA00023277"/>
    </source>
</evidence>
<dbReference type="OrthoDB" id="550577at2759"/>
<protein>
    <submittedName>
        <fullName evidence="8">Alpha amylase</fullName>
    </submittedName>
</protein>
<proteinExistence type="inferred from homology"/>
<dbReference type="Gene3D" id="2.40.30.140">
    <property type="match status" value="1"/>
</dbReference>
<keyword evidence="4" id="KW-0378">Hydrolase</keyword>
<evidence type="ECO:0000259" key="7">
    <source>
        <dbReference type="SMART" id="SM00642"/>
    </source>
</evidence>
<reference evidence="8" key="2">
    <citation type="submission" date="2020-11" db="EMBL/GenBank/DDBJ databases">
        <authorList>
            <consortium name="DOE Joint Genome Institute"/>
            <person name="Kuo A."/>
            <person name="Miyauchi S."/>
            <person name="Kiss E."/>
            <person name="Drula E."/>
            <person name="Kohler A."/>
            <person name="Sanchez-Garcia M."/>
            <person name="Andreopoulos B."/>
            <person name="Barry K.W."/>
            <person name="Bonito G."/>
            <person name="Buee M."/>
            <person name="Carver A."/>
            <person name="Chen C."/>
            <person name="Cichocki N."/>
            <person name="Clum A."/>
            <person name="Culley D."/>
            <person name="Crous P.W."/>
            <person name="Fauchery L."/>
            <person name="Girlanda M."/>
            <person name="Hayes R."/>
            <person name="Keri Z."/>
            <person name="Labutti K."/>
            <person name="Lipzen A."/>
            <person name="Lombard V."/>
            <person name="Magnuson J."/>
            <person name="Maillard F."/>
            <person name="Morin E."/>
            <person name="Murat C."/>
            <person name="Nolan M."/>
            <person name="Ohm R."/>
            <person name="Pangilinan J."/>
            <person name="Pereira M."/>
            <person name="Perotto S."/>
            <person name="Peter M."/>
            <person name="Riley R."/>
            <person name="Sitrit Y."/>
            <person name="Stielow B."/>
            <person name="Szollosi G."/>
            <person name="Zifcakova L."/>
            <person name="Stursova M."/>
            <person name="Spatafora J.W."/>
            <person name="Tedersoo L."/>
            <person name="Vaario L.-M."/>
            <person name="Yamada A."/>
            <person name="Yan M."/>
            <person name="Wang P."/>
            <person name="Xu J."/>
            <person name="Bruns T."/>
            <person name="Baldrian P."/>
            <person name="Vilgalys R."/>
            <person name="Henrissat B."/>
            <person name="Grigoriev I.V."/>
            <person name="Hibbett D."/>
            <person name="Nagy L.G."/>
            <person name="Martin F.M."/>
        </authorList>
    </citation>
    <scope>NUCLEOTIDE SEQUENCE</scope>
    <source>
        <strain evidence="8">UH-Tt-Lm1</strain>
    </source>
</reference>
<dbReference type="CDD" id="cd11318">
    <property type="entry name" value="AmyAc_bac_fung_AmyA"/>
    <property type="match status" value="1"/>
</dbReference>
<evidence type="ECO:0000256" key="6">
    <source>
        <dbReference type="ARBA" id="ARBA00023295"/>
    </source>
</evidence>
<keyword evidence="9" id="KW-1185">Reference proteome</keyword>
<dbReference type="InterPro" id="IPR006047">
    <property type="entry name" value="GH13_cat_dom"/>
</dbReference>
<sequence>MEILKRLWHTYNSPRDSTTLSSLDTMDLGPTKNTENPVMIQFFTWDCKHPEMSWWSFFEKTVPDLESLGFTQVWLPPPHKAMSKNGQGYDAYDLWDLGEFDQKGTVPTRWGTKSELLRAVAVAKQHGIDVIIDAVLNHKLGADQRERFEVTPVDPKDRMKEIGPPRVIEGSTRFNFPGRGSKYSALKWNHNHLTGVDWDHTTKKREVYRMANKTWSSRVDDELGNYDYLLGVDIDHNHPEVVKDLLAWGNWVLQTTGGNGFRLDAIKHIDRQFLRRFIQHTRQLTNRPRLFVVAEYWSADIKRVMFWINAYGGLASFFDVPLHDNFWRASEAGPRYDLRKILANTVVSLRPKDAVTFVDNHEQIGQSLQSWVLRGFKLHAYALILLRDEGHPCVFFGDLYPNKECYDAGTASGLRTLLKIRKNVASGPVADYWEDANYIGWVRRGRGHKICAVIISNADPASSSKPHSIRMFVGKGHGQDAFKNAFAPRSAGIKLSGDGWGDFTCIRGGVAVWTLLSNIAACV</sequence>
<accession>A0A9P6HNX1</accession>
<evidence type="ECO:0000313" key="8">
    <source>
        <dbReference type="EMBL" id="KAF9790631.1"/>
    </source>
</evidence>
<dbReference type="Gene3D" id="3.20.20.80">
    <property type="entry name" value="Glycosidases"/>
    <property type="match status" value="1"/>
</dbReference>
<dbReference type="PIRSF" id="PIRSF001021">
    <property type="entry name" value="Alph-amls_thrmst"/>
    <property type="match status" value="1"/>
</dbReference>
<dbReference type="InterPro" id="IPR017853">
    <property type="entry name" value="GH"/>
</dbReference>
<dbReference type="EMBL" id="WIUZ02000002">
    <property type="protein sequence ID" value="KAF9790631.1"/>
    <property type="molecule type" value="Genomic_DNA"/>
</dbReference>
<comment type="similarity">
    <text evidence="2">Belongs to the glycosyl hydrolase 13 family.</text>
</comment>
<keyword evidence="5" id="KW-0119">Carbohydrate metabolism</keyword>
<evidence type="ECO:0000256" key="4">
    <source>
        <dbReference type="ARBA" id="ARBA00022801"/>
    </source>
</evidence>
<dbReference type="GO" id="GO:0005975">
    <property type="term" value="P:carbohydrate metabolic process"/>
    <property type="evidence" value="ECO:0007669"/>
    <property type="project" value="InterPro"/>
</dbReference>
<evidence type="ECO:0000313" key="9">
    <source>
        <dbReference type="Proteomes" id="UP000736335"/>
    </source>
</evidence>